<feature type="region of interest" description="Disordered" evidence="1">
    <location>
        <begin position="223"/>
        <end position="296"/>
    </location>
</feature>
<feature type="region of interest" description="Disordered" evidence="1">
    <location>
        <begin position="1"/>
        <end position="30"/>
    </location>
</feature>
<dbReference type="InParanoid" id="F2U8H1"/>
<dbReference type="EMBL" id="GL832964">
    <property type="protein sequence ID" value="EGD72679.1"/>
    <property type="molecule type" value="Genomic_DNA"/>
</dbReference>
<feature type="region of interest" description="Disordered" evidence="1">
    <location>
        <begin position="78"/>
        <end position="137"/>
    </location>
</feature>
<feature type="compositionally biased region" description="Polar residues" evidence="1">
    <location>
        <begin position="229"/>
        <end position="240"/>
    </location>
</feature>
<sequence>MNDRRDDGFGFGGDGGVDGSNFGRGGDDGRGMDMFTVLDAMMAEMMGSMNVGLAGGQGGLGMMGIDDDDDDESSARFHILDSSDDATRIPRSGSGTSPRDRLLRPQGGNHTATTGTLVGSSSGNVGGANEPSSIPSIFDAARHGDQRLQPPPPSFFPFGPSLLEQMLGQGHEPRTLDSVGGMSPAVSSSSTFVSVVQNGRETIRKETRTVNGETVTEETRTWVDEDGQQRSTTSVLTSGGAQPARPILGGPETPASRLGVTPNNANSSSSSNDGSNGGGARVFNAPQPPQANSAADVPFTTKAVHFLSALFGK</sequence>
<organism evidence="3">
    <name type="scientific">Salpingoeca rosetta (strain ATCC 50818 / BSB-021)</name>
    <dbReference type="NCBI Taxonomy" id="946362"/>
    <lineage>
        <taxon>Eukaryota</taxon>
        <taxon>Choanoflagellata</taxon>
        <taxon>Craspedida</taxon>
        <taxon>Salpingoecidae</taxon>
        <taxon>Salpingoeca</taxon>
    </lineage>
</organism>
<dbReference type="GeneID" id="16075084"/>
<protein>
    <submittedName>
        <fullName evidence="2">Uncharacterized protein</fullName>
    </submittedName>
</protein>
<evidence type="ECO:0000256" key="1">
    <source>
        <dbReference type="SAM" id="MobiDB-lite"/>
    </source>
</evidence>
<feature type="compositionally biased region" description="Gly residues" evidence="1">
    <location>
        <begin position="9"/>
        <end position="24"/>
    </location>
</feature>
<gene>
    <name evidence="2" type="ORF">PTSG_12169</name>
</gene>
<dbReference type="Proteomes" id="UP000007799">
    <property type="component" value="Unassembled WGS sequence"/>
</dbReference>
<reference evidence="2" key="1">
    <citation type="submission" date="2009-08" db="EMBL/GenBank/DDBJ databases">
        <title>Annotation of Salpingoeca rosetta.</title>
        <authorList>
            <consortium name="The Broad Institute Genome Sequencing Platform"/>
            <person name="Russ C."/>
            <person name="Cuomo C."/>
            <person name="Burger G."/>
            <person name="Gray M.W."/>
            <person name="Holland P.W.H."/>
            <person name="King N."/>
            <person name="Lang F.B.F."/>
            <person name="Roger A.J."/>
            <person name="Ruiz-Trillo I."/>
            <person name="Young S.K."/>
            <person name="Zeng Q."/>
            <person name="Gargeya S."/>
            <person name="Alvarado L."/>
            <person name="Berlin A."/>
            <person name="Chapman S.B."/>
            <person name="Chen Z."/>
            <person name="Freedman E."/>
            <person name="Gellesch M."/>
            <person name="Goldberg J."/>
            <person name="Griggs A."/>
            <person name="Gujja S."/>
            <person name="Heilman E."/>
            <person name="Heiman D."/>
            <person name="Howarth C."/>
            <person name="Mehta T."/>
            <person name="Neiman D."/>
            <person name="Pearson M."/>
            <person name="Roberts A."/>
            <person name="Saif S."/>
            <person name="Shea T."/>
            <person name="Shenoy N."/>
            <person name="Sisk P."/>
            <person name="Stolte C."/>
            <person name="Sykes S."/>
            <person name="White J."/>
            <person name="Yandava C."/>
            <person name="Haas B."/>
            <person name="Nusbaum C."/>
            <person name="Birren B."/>
        </authorList>
    </citation>
    <scope>NUCLEOTIDE SEQUENCE [LARGE SCALE GENOMIC DNA]</scope>
    <source>
        <strain evidence="2">ATCC 50818</strain>
    </source>
</reference>
<feature type="compositionally biased region" description="Low complexity" evidence="1">
    <location>
        <begin position="183"/>
        <end position="196"/>
    </location>
</feature>
<accession>F2U8H1</accession>
<feature type="compositionally biased region" description="Basic and acidic residues" evidence="1">
    <location>
        <begin position="78"/>
        <end position="88"/>
    </location>
</feature>
<keyword evidence="3" id="KW-1185">Reference proteome</keyword>
<evidence type="ECO:0000313" key="2">
    <source>
        <dbReference type="EMBL" id="EGD72679.1"/>
    </source>
</evidence>
<feature type="compositionally biased region" description="Low complexity" evidence="1">
    <location>
        <begin position="111"/>
        <end position="129"/>
    </location>
</feature>
<proteinExistence type="predicted"/>
<feature type="region of interest" description="Disordered" evidence="1">
    <location>
        <begin position="172"/>
        <end position="198"/>
    </location>
</feature>
<name>F2U8H1_SALR5</name>
<dbReference type="AlphaFoldDB" id="F2U8H1"/>
<dbReference type="KEGG" id="sre:PTSG_12169"/>
<feature type="compositionally biased region" description="Low complexity" evidence="1">
    <location>
        <begin position="263"/>
        <end position="274"/>
    </location>
</feature>
<evidence type="ECO:0000313" key="3">
    <source>
        <dbReference type="Proteomes" id="UP000007799"/>
    </source>
</evidence>
<dbReference type="RefSeq" id="XP_004994502.1">
    <property type="nucleotide sequence ID" value="XM_004994445.1"/>
</dbReference>